<comment type="subcellular location">
    <subcellularLocation>
        <location evidence="1">Nucleus</location>
    </subcellularLocation>
</comment>
<name>A0A4P9YXX0_9FUNG</name>
<accession>A0A4P9YXX0</accession>
<keyword evidence="6" id="KW-0862">Zinc</keyword>
<keyword evidence="4" id="KW-0677">Repeat</keyword>
<evidence type="ECO:0000313" key="12">
    <source>
        <dbReference type="Proteomes" id="UP000278143"/>
    </source>
</evidence>
<keyword evidence="2" id="KW-0678">Repressor</keyword>
<dbReference type="OrthoDB" id="6155966at2759"/>
<dbReference type="AlphaFoldDB" id="A0A4P9YXX0"/>
<evidence type="ECO:0000256" key="9">
    <source>
        <dbReference type="PROSITE-ProRule" id="PRU00042"/>
    </source>
</evidence>
<feature type="domain" description="C2H2-type" evidence="10">
    <location>
        <begin position="33"/>
        <end position="53"/>
    </location>
</feature>
<dbReference type="SUPFAM" id="SSF57667">
    <property type="entry name" value="beta-beta-alpha zinc fingers"/>
    <property type="match status" value="1"/>
</dbReference>
<sequence length="53" mass="6333">VACLWEGCQYRCKSKKRHHMNSHLRSHVPLSPFQCHICAVTFKWKSDLTKHLR</sequence>
<evidence type="ECO:0000256" key="4">
    <source>
        <dbReference type="ARBA" id="ARBA00022737"/>
    </source>
</evidence>
<dbReference type="GO" id="GO:0005634">
    <property type="term" value="C:nucleus"/>
    <property type="evidence" value="ECO:0007669"/>
    <property type="project" value="UniProtKB-SubCell"/>
</dbReference>
<dbReference type="GO" id="GO:0045944">
    <property type="term" value="P:positive regulation of transcription by RNA polymerase II"/>
    <property type="evidence" value="ECO:0007669"/>
    <property type="project" value="TreeGrafter"/>
</dbReference>
<dbReference type="InterPro" id="IPR036236">
    <property type="entry name" value="Znf_C2H2_sf"/>
</dbReference>
<dbReference type="InterPro" id="IPR013087">
    <property type="entry name" value="Znf_C2H2_type"/>
</dbReference>
<dbReference type="PROSITE" id="PS50157">
    <property type="entry name" value="ZINC_FINGER_C2H2_2"/>
    <property type="match status" value="1"/>
</dbReference>
<proteinExistence type="inferred from homology"/>
<evidence type="ECO:0000256" key="2">
    <source>
        <dbReference type="ARBA" id="ARBA00022491"/>
    </source>
</evidence>
<dbReference type="GO" id="GO:0008270">
    <property type="term" value="F:zinc ion binding"/>
    <property type="evidence" value="ECO:0007669"/>
    <property type="project" value="UniProtKB-KW"/>
</dbReference>
<keyword evidence="12" id="KW-1185">Reference proteome</keyword>
<dbReference type="PANTHER" id="PTHR47257">
    <property type="entry name" value="PH-RESPONSE TRANSCRIPTION FACTOR PACC/RIM101"/>
    <property type="match status" value="1"/>
</dbReference>
<protein>
    <recommendedName>
        <fullName evidence="10">C2H2-type domain-containing protein</fullName>
    </recommendedName>
</protein>
<feature type="non-terminal residue" evidence="11">
    <location>
        <position position="53"/>
    </location>
</feature>
<dbReference type="PANTHER" id="PTHR47257:SF1">
    <property type="entry name" value="PH-RESPONSE TRANSCRIPTION FACTOR PACC_RIM101"/>
    <property type="match status" value="1"/>
</dbReference>
<dbReference type="Proteomes" id="UP000278143">
    <property type="component" value="Unassembled WGS sequence"/>
</dbReference>
<evidence type="ECO:0000256" key="8">
    <source>
        <dbReference type="ARBA" id="ARBA00038089"/>
    </source>
</evidence>
<dbReference type="Gene3D" id="3.30.160.60">
    <property type="entry name" value="Classic Zinc Finger"/>
    <property type="match status" value="1"/>
</dbReference>
<keyword evidence="7" id="KW-0539">Nucleus</keyword>
<gene>
    <name evidence="11" type="ORF">SYNPS1DRAFT_10824</name>
</gene>
<evidence type="ECO:0000256" key="1">
    <source>
        <dbReference type="ARBA" id="ARBA00004123"/>
    </source>
</evidence>
<dbReference type="InterPro" id="IPR050806">
    <property type="entry name" value="pacC/RIM101"/>
</dbReference>
<organism evidence="11 12">
    <name type="scientific">Syncephalis pseudoplumigaleata</name>
    <dbReference type="NCBI Taxonomy" id="1712513"/>
    <lineage>
        <taxon>Eukaryota</taxon>
        <taxon>Fungi</taxon>
        <taxon>Fungi incertae sedis</taxon>
        <taxon>Zoopagomycota</taxon>
        <taxon>Zoopagomycotina</taxon>
        <taxon>Zoopagomycetes</taxon>
        <taxon>Zoopagales</taxon>
        <taxon>Piptocephalidaceae</taxon>
        <taxon>Syncephalis</taxon>
    </lineage>
</organism>
<evidence type="ECO:0000259" key="10">
    <source>
        <dbReference type="PROSITE" id="PS50157"/>
    </source>
</evidence>
<dbReference type="EMBL" id="KZ989964">
    <property type="protein sequence ID" value="RKP24936.1"/>
    <property type="molecule type" value="Genomic_DNA"/>
</dbReference>
<keyword evidence="5 9" id="KW-0863">Zinc-finger</keyword>
<evidence type="ECO:0000313" key="11">
    <source>
        <dbReference type="EMBL" id="RKP24936.1"/>
    </source>
</evidence>
<evidence type="ECO:0000256" key="5">
    <source>
        <dbReference type="ARBA" id="ARBA00022771"/>
    </source>
</evidence>
<evidence type="ECO:0000256" key="6">
    <source>
        <dbReference type="ARBA" id="ARBA00022833"/>
    </source>
</evidence>
<keyword evidence="3" id="KW-0479">Metal-binding</keyword>
<feature type="non-terminal residue" evidence="11">
    <location>
        <position position="1"/>
    </location>
</feature>
<reference evidence="12" key="1">
    <citation type="journal article" date="2018" name="Nat. Microbiol.">
        <title>Leveraging single-cell genomics to expand the fungal tree of life.</title>
        <authorList>
            <person name="Ahrendt S.R."/>
            <person name="Quandt C.A."/>
            <person name="Ciobanu D."/>
            <person name="Clum A."/>
            <person name="Salamov A."/>
            <person name="Andreopoulos B."/>
            <person name="Cheng J.F."/>
            <person name="Woyke T."/>
            <person name="Pelin A."/>
            <person name="Henrissat B."/>
            <person name="Reynolds N.K."/>
            <person name="Benny G.L."/>
            <person name="Smith M.E."/>
            <person name="James T.Y."/>
            <person name="Grigoriev I.V."/>
        </authorList>
    </citation>
    <scope>NUCLEOTIDE SEQUENCE [LARGE SCALE GENOMIC DNA]</scope>
    <source>
        <strain evidence="12">Benny S71-1</strain>
    </source>
</reference>
<comment type="similarity">
    <text evidence="8">Belongs to the pacC/RIM101 family.</text>
</comment>
<evidence type="ECO:0000256" key="3">
    <source>
        <dbReference type="ARBA" id="ARBA00022723"/>
    </source>
</evidence>
<evidence type="ECO:0000256" key="7">
    <source>
        <dbReference type="ARBA" id="ARBA00023242"/>
    </source>
</evidence>